<name>A0A917SHG0_9ACTN</name>
<dbReference type="PANTHER" id="PTHR30024:SF42">
    <property type="entry name" value="ALIPHATIC SULFONATES-BINDING PROTEIN-RELATED"/>
    <property type="match status" value="1"/>
</dbReference>
<proteinExistence type="predicted"/>
<keyword evidence="3" id="KW-1185">Reference proteome</keyword>
<dbReference type="SUPFAM" id="SSF53850">
    <property type="entry name" value="Periplasmic binding protein-like II"/>
    <property type="match status" value="1"/>
</dbReference>
<accession>A0A917SHG0</accession>
<protein>
    <submittedName>
        <fullName evidence="2">Nitrate ABC transporter substrate-binding protein</fullName>
    </submittedName>
</protein>
<comment type="caution">
    <text evidence="2">The sequence shown here is derived from an EMBL/GenBank/DDBJ whole genome shotgun (WGS) entry which is preliminary data.</text>
</comment>
<dbReference type="PANTHER" id="PTHR30024">
    <property type="entry name" value="ALIPHATIC SULFONATES-BINDING PROTEIN-RELATED"/>
    <property type="match status" value="1"/>
</dbReference>
<evidence type="ECO:0000313" key="3">
    <source>
        <dbReference type="Proteomes" id="UP000613840"/>
    </source>
</evidence>
<feature type="chain" id="PRO_5038644097" evidence="1">
    <location>
        <begin position="25"/>
        <end position="334"/>
    </location>
</feature>
<evidence type="ECO:0000256" key="1">
    <source>
        <dbReference type="SAM" id="SignalP"/>
    </source>
</evidence>
<dbReference type="AlphaFoldDB" id="A0A917SHG0"/>
<dbReference type="EMBL" id="BMMZ01000013">
    <property type="protein sequence ID" value="GGL78345.1"/>
    <property type="molecule type" value="Genomic_DNA"/>
</dbReference>
<reference evidence="2" key="2">
    <citation type="submission" date="2020-09" db="EMBL/GenBank/DDBJ databases">
        <authorList>
            <person name="Sun Q."/>
            <person name="Zhou Y."/>
        </authorList>
    </citation>
    <scope>NUCLEOTIDE SEQUENCE</scope>
    <source>
        <strain evidence="2">CGMCC 4.7306</strain>
    </source>
</reference>
<dbReference type="Gene3D" id="3.40.190.10">
    <property type="entry name" value="Periplasmic binding protein-like II"/>
    <property type="match status" value="2"/>
</dbReference>
<dbReference type="Proteomes" id="UP000613840">
    <property type="component" value="Unassembled WGS sequence"/>
</dbReference>
<gene>
    <name evidence="2" type="ORF">GCM10011575_40840</name>
</gene>
<evidence type="ECO:0000313" key="2">
    <source>
        <dbReference type="EMBL" id="GGL78345.1"/>
    </source>
</evidence>
<sequence>MLSMKKLARAVAVLLATTGMAVLAACSGGGSSAQSSGAEGYTLRIGTTSTTGTPAGNIGWGDKKGILKSDLAAAGVTNIKYSYFQSGADIVSALLAGAVDVAAVGDTPGLSSKGNGGDVTLLSLDSYNEDMWLVGAKGGPTTIQGLAGKSVAAATGTQRDRSIRQLLDLAGLTTRVTVSNLGTPQALAALKSGKIAGTVLGGADAYTLTQQGYPVLDRLSKHKGLGGVGTDVALKSFVSKHPGFEKAWQNAIVSINRDILGHFDDYLTWVSQLDGISVALERKGTDRKTFNTEPYPAAGIAELQTSLDFLEKQGDIKKPYKVADWVAESSGDQS</sequence>
<dbReference type="PROSITE" id="PS51257">
    <property type="entry name" value="PROKAR_LIPOPROTEIN"/>
    <property type="match status" value="1"/>
</dbReference>
<keyword evidence="1" id="KW-0732">Signal</keyword>
<organism evidence="2 3">
    <name type="scientific">Microlunatus endophyticus</name>
    <dbReference type="NCBI Taxonomy" id="1716077"/>
    <lineage>
        <taxon>Bacteria</taxon>
        <taxon>Bacillati</taxon>
        <taxon>Actinomycetota</taxon>
        <taxon>Actinomycetes</taxon>
        <taxon>Propionibacteriales</taxon>
        <taxon>Propionibacteriaceae</taxon>
        <taxon>Microlunatus</taxon>
    </lineage>
</organism>
<feature type="signal peptide" evidence="1">
    <location>
        <begin position="1"/>
        <end position="24"/>
    </location>
</feature>
<reference evidence="2" key="1">
    <citation type="journal article" date="2014" name="Int. J. Syst. Evol. Microbiol.">
        <title>Complete genome sequence of Corynebacterium casei LMG S-19264T (=DSM 44701T), isolated from a smear-ripened cheese.</title>
        <authorList>
            <consortium name="US DOE Joint Genome Institute (JGI-PGF)"/>
            <person name="Walter F."/>
            <person name="Albersmeier A."/>
            <person name="Kalinowski J."/>
            <person name="Ruckert C."/>
        </authorList>
    </citation>
    <scope>NUCLEOTIDE SEQUENCE</scope>
    <source>
        <strain evidence="2">CGMCC 4.7306</strain>
    </source>
</reference>